<evidence type="ECO:0000313" key="3">
    <source>
        <dbReference type="Proteomes" id="UP000653305"/>
    </source>
</evidence>
<dbReference type="EMBL" id="BMAC01000328">
    <property type="protein sequence ID" value="GFP93883.1"/>
    <property type="molecule type" value="Genomic_DNA"/>
</dbReference>
<evidence type="ECO:0000256" key="1">
    <source>
        <dbReference type="SAM" id="MobiDB-lite"/>
    </source>
</evidence>
<dbReference type="PANTHER" id="PTHR33413:SF1">
    <property type="entry name" value="EXPRESSED PROTEIN"/>
    <property type="match status" value="1"/>
</dbReference>
<comment type="caution">
    <text evidence="2">The sequence shown here is derived from an EMBL/GenBank/DDBJ whole genome shotgun (WGS) entry which is preliminary data.</text>
</comment>
<reference evidence="2" key="1">
    <citation type="submission" date="2020-07" db="EMBL/GenBank/DDBJ databases">
        <title>Ethylene signaling mediates host invasion by parasitic plants.</title>
        <authorList>
            <person name="Yoshida S."/>
        </authorList>
    </citation>
    <scope>NUCLEOTIDE SEQUENCE</scope>
    <source>
        <strain evidence="2">Okayama</strain>
    </source>
</reference>
<organism evidence="2 3">
    <name type="scientific">Phtheirospermum japonicum</name>
    <dbReference type="NCBI Taxonomy" id="374723"/>
    <lineage>
        <taxon>Eukaryota</taxon>
        <taxon>Viridiplantae</taxon>
        <taxon>Streptophyta</taxon>
        <taxon>Embryophyta</taxon>
        <taxon>Tracheophyta</taxon>
        <taxon>Spermatophyta</taxon>
        <taxon>Magnoliopsida</taxon>
        <taxon>eudicotyledons</taxon>
        <taxon>Gunneridae</taxon>
        <taxon>Pentapetalae</taxon>
        <taxon>asterids</taxon>
        <taxon>lamiids</taxon>
        <taxon>Lamiales</taxon>
        <taxon>Orobanchaceae</taxon>
        <taxon>Orobanchaceae incertae sedis</taxon>
        <taxon>Phtheirospermum</taxon>
    </lineage>
</organism>
<accession>A0A830CCX6</accession>
<name>A0A830CCX6_9LAMI</name>
<keyword evidence="3" id="KW-1185">Reference proteome</keyword>
<feature type="compositionally biased region" description="Gly residues" evidence="1">
    <location>
        <begin position="140"/>
        <end position="164"/>
    </location>
</feature>
<dbReference type="Pfam" id="PF14009">
    <property type="entry name" value="PADRE"/>
    <property type="match status" value="1"/>
</dbReference>
<proteinExistence type="predicted"/>
<gene>
    <name evidence="2" type="ORF">PHJA_001532600</name>
</gene>
<dbReference type="Proteomes" id="UP000653305">
    <property type="component" value="Unassembled WGS sequence"/>
</dbReference>
<dbReference type="AlphaFoldDB" id="A0A830CCX6"/>
<dbReference type="PANTHER" id="PTHR33413">
    <property type="entry name" value="EXPRESSED PROTEIN"/>
    <property type="match status" value="1"/>
</dbReference>
<dbReference type="InterPro" id="IPR025322">
    <property type="entry name" value="PADRE_dom"/>
</dbReference>
<sequence>MGNCQAAEAATVVIQRPGGGGNNVERIYWSVRAGEVMSSNPGHYVAMVVASPAEGGEAVKQLKILRRDDTLLLGQVYRLISFEDMLKEFAVKKSAKLGKLLKQHGVFNVEMTKNQDPKSHSNSSNANIDKMGHRRVGSTQSGGGYSNRSNGGGRGVGRRSCGGGQWKPALQTIAELGT</sequence>
<evidence type="ECO:0000313" key="2">
    <source>
        <dbReference type="EMBL" id="GFP93883.1"/>
    </source>
</evidence>
<feature type="region of interest" description="Disordered" evidence="1">
    <location>
        <begin position="112"/>
        <end position="164"/>
    </location>
</feature>
<protein>
    <submittedName>
        <fullName evidence="2">Uncharacterized protein</fullName>
    </submittedName>
</protein>
<dbReference type="OrthoDB" id="747498at2759"/>